<gene>
    <name evidence="1" type="ORF">FVW20_16770</name>
</gene>
<evidence type="ECO:0000313" key="2">
    <source>
        <dbReference type="Proteomes" id="UP001194469"/>
    </source>
</evidence>
<dbReference type="Proteomes" id="UP001194469">
    <property type="component" value="Unassembled WGS sequence"/>
</dbReference>
<dbReference type="Pfam" id="PF13692">
    <property type="entry name" value="Glyco_trans_1_4"/>
    <property type="match status" value="1"/>
</dbReference>
<protein>
    <submittedName>
        <fullName evidence="1">Glycosyltransferase</fullName>
    </submittedName>
</protein>
<proteinExistence type="predicted"/>
<sequence>MNILTINALPSGGAAYAALRLHVALMAHGHRGTFVCTDPVLPGCLPLNYTSPGGAPLMSSLFRYWDSLTTPDSRTEAACELFSDMSTVLFSCAVSDDAIAQADIVHLHWAQGVLLSPKLFPQLCGKKIVWTFHDMNPFTGGCHYHVSCRRYDQQCGECPMLVTPSSNDLSAQSHRLKRELYPHLDLALASPSAWLAKLASNSSLFAGQPVAVIPNAHDIKLFSPRDRQALREEYDVPQDEFVVLAGMESLDNPRKNIECVIEAMEIFAETYPEIPFELVMFGGGGVLSASFCIRHVGSVESDTLADWYNMADVFVHPSKLDNLSNTLCEAQCCGTPVIAFDTGGSAEAFQDGVTGFISELSPEALARTINKMFMSDRPRMRVAAREFASRRFCEESVAQQYSRVYEEHAGTGGRRQSHGSLEEVLVANVMDSLFKVMVATGAYCEIAVQPSCAKGGKRGGGMEESGAYPEDSRRGCIIRPEASASSGTWIGAMLQKVLSLRKCE</sequence>
<keyword evidence="2" id="KW-1185">Reference proteome</keyword>
<accession>A0ABS0J839</accession>
<dbReference type="Gene3D" id="3.40.50.2000">
    <property type="entry name" value="Glycogen Phosphorylase B"/>
    <property type="match status" value="2"/>
</dbReference>
<dbReference type="SUPFAM" id="SSF53756">
    <property type="entry name" value="UDP-Glycosyltransferase/glycogen phosphorylase"/>
    <property type="match status" value="1"/>
</dbReference>
<dbReference type="PANTHER" id="PTHR12526">
    <property type="entry name" value="GLYCOSYLTRANSFERASE"/>
    <property type="match status" value="1"/>
</dbReference>
<name>A0ABS0J839_9BACT</name>
<evidence type="ECO:0000313" key="1">
    <source>
        <dbReference type="EMBL" id="MBG3878612.1"/>
    </source>
</evidence>
<comment type="caution">
    <text evidence="1">The sequence shown here is derived from an EMBL/GenBank/DDBJ whole genome shotgun (WGS) entry which is preliminary data.</text>
</comment>
<dbReference type="EMBL" id="VRYY01000651">
    <property type="protein sequence ID" value="MBG3878612.1"/>
    <property type="molecule type" value="Genomic_DNA"/>
</dbReference>
<organism evidence="1 2">
    <name type="scientific">Nitratidesulfovibrio oxamicus</name>
    <dbReference type="NCBI Taxonomy" id="32016"/>
    <lineage>
        <taxon>Bacteria</taxon>
        <taxon>Pseudomonadati</taxon>
        <taxon>Thermodesulfobacteriota</taxon>
        <taxon>Desulfovibrionia</taxon>
        <taxon>Desulfovibrionales</taxon>
        <taxon>Desulfovibrionaceae</taxon>
        <taxon>Nitratidesulfovibrio</taxon>
    </lineage>
</organism>
<dbReference type="CDD" id="cd03825">
    <property type="entry name" value="GT4_WcaC-like"/>
    <property type="match status" value="1"/>
</dbReference>
<reference evidence="1 2" key="1">
    <citation type="submission" date="2019-08" db="EMBL/GenBank/DDBJ databases">
        <authorList>
            <person name="Luo N."/>
        </authorList>
    </citation>
    <scope>NUCLEOTIDE SEQUENCE [LARGE SCALE GENOMIC DNA]</scope>
    <source>
        <strain evidence="1 2">NCIMB 9442</strain>
    </source>
</reference>
<dbReference type="RefSeq" id="WP_196610483.1">
    <property type="nucleotide sequence ID" value="NZ_VRYY01000651.1"/>
</dbReference>